<dbReference type="EMBL" id="VYZN01000013">
    <property type="protein sequence ID" value="KAE9541019.1"/>
    <property type="molecule type" value="Genomic_DNA"/>
</dbReference>
<name>A0A6G0TXJ8_APHGL</name>
<protein>
    <submittedName>
        <fullName evidence="1">Uncharacterized protein</fullName>
    </submittedName>
</protein>
<organism evidence="1 2">
    <name type="scientific">Aphis glycines</name>
    <name type="common">Soybean aphid</name>
    <dbReference type="NCBI Taxonomy" id="307491"/>
    <lineage>
        <taxon>Eukaryota</taxon>
        <taxon>Metazoa</taxon>
        <taxon>Ecdysozoa</taxon>
        <taxon>Arthropoda</taxon>
        <taxon>Hexapoda</taxon>
        <taxon>Insecta</taxon>
        <taxon>Pterygota</taxon>
        <taxon>Neoptera</taxon>
        <taxon>Paraneoptera</taxon>
        <taxon>Hemiptera</taxon>
        <taxon>Sternorrhyncha</taxon>
        <taxon>Aphidomorpha</taxon>
        <taxon>Aphidoidea</taxon>
        <taxon>Aphididae</taxon>
        <taxon>Aphidini</taxon>
        <taxon>Aphis</taxon>
        <taxon>Aphis</taxon>
    </lineage>
</organism>
<comment type="caution">
    <text evidence="1">The sequence shown here is derived from an EMBL/GenBank/DDBJ whole genome shotgun (WGS) entry which is preliminary data.</text>
</comment>
<proteinExistence type="predicted"/>
<dbReference type="Proteomes" id="UP000475862">
    <property type="component" value="Unassembled WGS sequence"/>
</dbReference>
<gene>
    <name evidence="1" type="ORF">AGLY_004264</name>
</gene>
<accession>A0A6G0TXJ8</accession>
<evidence type="ECO:0000313" key="2">
    <source>
        <dbReference type="Proteomes" id="UP000475862"/>
    </source>
</evidence>
<keyword evidence="2" id="KW-1185">Reference proteome</keyword>
<dbReference type="AlphaFoldDB" id="A0A6G0TXJ8"/>
<evidence type="ECO:0000313" key="1">
    <source>
        <dbReference type="EMBL" id="KAE9541019.1"/>
    </source>
</evidence>
<sequence length="264" mass="29963">MVRHRIAEGCLASGSPLELLGEGGGLRDNIKSPESFGSFVRRRVPLSLVGLTTNPTCALDSYIQCSLKTSYNSKKIKSALVLSQDSSRHFIQILYFVITRIEEVERNTCNQSFMNIHTKYVKLITNLTYMYTHDFHVCLGSNIFQHQHSHFITAVSALPFQMNNHAEAENRRLNIEMGVCGPIIWTFINCLRRVQTHHDGHINNISLEHIAFLLNSANTFSEIISIAISVFICRSMSFCVDRVLVAVPNNKEYILYTTYLFQNG</sequence>
<reference evidence="1 2" key="1">
    <citation type="submission" date="2019-08" db="EMBL/GenBank/DDBJ databases">
        <title>The genome of the soybean aphid Biotype 1, its phylome, world population structure and adaptation to the North American continent.</title>
        <authorList>
            <person name="Giordano R."/>
            <person name="Donthu R.K."/>
            <person name="Hernandez A.G."/>
            <person name="Wright C.L."/>
            <person name="Zimin A.V."/>
        </authorList>
    </citation>
    <scope>NUCLEOTIDE SEQUENCE [LARGE SCALE GENOMIC DNA]</scope>
    <source>
        <tissue evidence="1">Whole aphids</tissue>
    </source>
</reference>